<dbReference type="InterPro" id="IPR003929">
    <property type="entry name" value="K_chnl_BK_asu"/>
</dbReference>
<keyword evidence="6" id="KW-0630">Potassium</keyword>
<keyword evidence="9" id="KW-0472">Membrane</keyword>
<evidence type="ECO:0000313" key="15">
    <source>
        <dbReference type="Proteomes" id="UP001146793"/>
    </source>
</evidence>
<dbReference type="InterPro" id="IPR003148">
    <property type="entry name" value="RCK_N"/>
</dbReference>
<organism evidence="14 15">
    <name type="scientific">Anaeramoeba flamelloides</name>
    <dbReference type="NCBI Taxonomy" id="1746091"/>
    <lineage>
        <taxon>Eukaryota</taxon>
        <taxon>Metamonada</taxon>
        <taxon>Anaeramoebidae</taxon>
        <taxon>Anaeramoeba</taxon>
    </lineage>
</organism>
<keyword evidence="4" id="KW-0812">Transmembrane</keyword>
<dbReference type="PANTHER" id="PTHR10027:SF10">
    <property type="entry name" value="SLOWPOKE 2, ISOFORM D"/>
    <property type="match status" value="1"/>
</dbReference>
<comment type="caution">
    <text evidence="14">The sequence shown here is derived from an EMBL/GenBank/DDBJ whole genome shotgun (WGS) entry which is preliminary data.</text>
</comment>
<dbReference type="AlphaFoldDB" id="A0AAV8AEW3"/>
<evidence type="ECO:0000256" key="7">
    <source>
        <dbReference type="ARBA" id="ARBA00022989"/>
    </source>
</evidence>
<feature type="domain" description="Calcium-activated potassium channel BK alpha subunit" evidence="12">
    <location>
        <begin position="181"/>
        <end position="268"/>
    </location>
</feature>
<dbReference type="GO" id="GO:0005267">
    <property type="term" value="F:potassium channel activity"/>
    <property type="evidence" value="ECO:0007669"/>
    <property type="project" value="UniProtKB-KW"/>
</dbReference>
<evidence type="ECO:0000313" key="14">
    <source>
        <dbReference type="EMBL" id="KAJ3451481.1"/>
    </source>
</evidence>
<keyword evidence="10 14" id="KW-0407">Ion channel</keyword>
<name>A0AAV8AEW3_9EUKA</name>
<dbReference type="GO" id="GO:0016020">
    <property type="term" value="C:membrane"/>
    <property type="evidence" value="ECO:0007669"/>
    <property type="project" value="UniProtKB-SubCell"/>
</dbReference>
<dbReference type="Pfam" id="PF03493">
    <property type="entry name" value="BK_channel_a"/>
    <property type="match status" value="1"/>
</dbReference>
<reference evidence="14" key="1">
    <citation type="submission" date="2022-08" db="EMBL/GenBank/DDBJ databases">
        <title>Novel sulphate-reducing endosymbionts in the free-living metamonad Anaeramoeba.</title>
        <authorList>
            <person name="Jerlstrom-Hultqvist J."/>
            <person name="Cepicka I."/>
            <person name="Gallot-Lavallee L."/>
            <person name="Salas-Leiva D."/>
            <person name="Curtis B.A."/>
            <person name="Zahonova K."/>
            <person name="Pipaliya S."/>
            <person name="Dacks J."/>
            <person name="Roger A.J."/>
        </authorList>
    </citation>
    <scope>NUCLEOTIDE SEQUENCE</scope>
    <source>
        <strain evidence="14">Busselton2</strain>
    </source>
</reference>
<dbReference type="InterPro" id="IPR047871">
    <property type="entry name" value="K_chnl_Slo-like"/>
</dbReference>
<evidence type="ECO:0000256" key="8">
    <source>
        <dbReference type="ARBA" id="ARBA00023065"/>
    </source>
</evidence>
<gene>
    <name evidence="14" type="ORF">M0812_03230</name>
</gene>
<dbReference type="Pfam" id="PF22614">
    <property type="entry name" value="Slo-like_RCK"/>
    <property type="match status" value="1"/>
</dbReference>
<keyword evidence="2" id="KW-0813">Transport</keyword>
<dbReference type="PANTHER" id="PTHR10027">
    <property type="entry name" value="CALCIUM-ACTIVATED POTASSIUM CHANNEL ALPHA CHAIN"/>
    <property type="match status" value="1"/>
</dbReference>
<protein>
    <submittedName>
        <fullName evidence="14">Calcium-activated potassium channel alpha chain</fullName>
    </submittedName>
</protein>
<sequence length="908" mass="106128">MVIDSDDKNTNTTNQLRALRALRITRTFRLLSFTQSDKKKKHLIVTGAVTSSGLIEILREFQTLSTKMAHQIETLQLSILTTKKLSKEVQTILGYPFFDRSCKVLKGSSIISSDLSRISIKNANACFILADKYNLHSIAHDSANIMRTIAIKNSRPNLRTYTQIMTSQKKKNLNYVKVDGLIGIKKLKMKMITLNCFYPGTSTLLTNLVQEYEIEKGQEFLTKWKKEYCKGLSQTIYTIVLPHVFNNKTFSEAAEILYSHLSIILFAIVMKDQESGQQECLLNPSDSYYLKTGEVAYVIANSISKVRKVSNFTFSKKKQLKNDRSQDPEIILTQQLTYSQFRKNYINPILSNQDPLDINKNSFSIREDTDVELQELSLTKKDELTQELINKNDQDLNRSIGSYDSIYEDDQNDEELNKQSKINNENKILELELQTDTTTSTNTEPEMETNLERKLENENQDGFVNVNPKLLLKDKNYIQNLLNLYDPKRNLLRFEKIKGQLNNETKTIYGQNGEEELENKRNQIYGKNQMERDFRKFRKLKLSKNNSKGNDNQFNGKELNKLNKDNDQDKVNSDNSITKCNEYYQKNEKKIKNIKIKSCKNITNHIILICEIGDLQNFLMAYRKKECILYLKNEKKKNLKDFKPRKIIYVTKTKLKKNQYIELNKTFCGLYNVFFLYQSPYNLEIWKLLNIENAKHIILLPNRNTEIFQKRSPNFDNEFYKDSDLIFLTKNLLKFKHCPRLTVEIIHPNNLIFLTKQSPLHENISKQETRFQQLEFSKFFPNYHLNQIFSSGQIFTEAFFDALLMHTYFKPDLFHIIKKLTNSIHSLQINSFNSSQLFMKKIPKQFLNKNFSFLFNHLLKNEQNLAIGLLRSANLNKLGNDSPYVYTNPNPKTTIFKGDYVYILGKIN</sequence>
<feature type="compositionally biased region" description="Basic and acidic residues" evidence="11">
    <location>
        <begin position="558"/>
        <end position="572"/>
    </location>
</feature>
<evidence type="ECO:0000256" key="11">
    <source>
        <dbReference type="SAM" id="MobiDB-lite"/>
    </source>
</evidence>
<dbReference type="EMBL" id="JANTQA010000008">
    <property type="protein sequence ID" value="KAJ3451481.1"/>
    <property type="molecule type" value="Genomic_DNA"/>
</dbReference>
<dbReference type="Gene3D" id="3.40.50.720">
    <property type="entry name" value="NAD(P)-binding Rossmann-like Domain"/>
    <property type="match status" value="1"/>
</dbReference>
<evidence type="ECO:0000256" key="3">
    <source>
        <dbReference type="ARBA" id="ARBA00022538"/>
    </source>
</evidence>
<evidence type="ECO:0000256" key="1">
    <source>
        <dbReference type="ARBA" id="ARBA00004141"/>
    </source>
</evidence>
<evidence type="ECO:0000256" key="4">
    <source>
        <dbReference type="ARBA" id="ARBA00022692"/>
    </source>
</evidence>
<keyword evidence="3" id="KW-0633">Potassium transport</keyword>
<evidence type="ECO:0000256" key="6">
    <source>
        <dbReference type="ARBA" id="ARBA00022958"/>
    </source>
</evidence>
<proteinExistence type="predicted"/>
<evidence type="ECO:0000256" key="5">
    <source>
        <dbReference type="ARBA" id="ARBA00022826"/>
    </source>
</evidence>
<evidence type="ECO:0000256" key="2">
    <source>
        <dbReference type="ARBA" id="ARBA00022448"/>
    </source>
</evidence>
<keyword evidence="7" id="KW-1133">Transmembrane helix</keyword>
<keyword evidence="5" id="KW-0631">Potassium channel</keyword>
<feature type="region of interest" description="Disordered" evidence="11">
    <location>
        <begin position="544"/>
        <end position="573"/>
    </location>
</feature>
<evidence type="ECO:0000256" key="9">
    <source>
        <dbReference type="ARBA" id="ARBA00023136"/>
    </source>
</evidence>
<keyword evidence="8" id="KW-0406">Ion transport</keyword>
<evidence type="ECO:0000256" key="10">
    <source>
        <dbReference type="ARBA" id="ARBA00023303"/>
    </source>
</evidence>
<dbReference type="Proteomes" id="UP001146793">
    <property type="component" value="Unassembled WGS sequence"/>
</dbReference>
<comment type="subcellular location">
    <subcellularLocation>
        <location evidence="1">Membrane</location>
        <topology evidence="1">Multi-pass membrane protein</topology>
    </subcellularLocation>
</comment>
<accession>A0AAV8AEW3</accession>
<evidence type="ECO:0000259" key="13">
    <source>
        <dbReference type="Pfam" id="PF22614"/>
    </source>
</evidence>
<evidence type="ECO:0000259" key="12">
    <source>
        <dbReference type="Pfam" id="PF03493"/>
    </source>
</evidence>
<feature type="domain" description="RCK N-terminal" evidence="13">
    <location>
        <begin position="38"/>
        <end position="162"/>
    </location>
</feature>